<dbReference type="EMBL" id="BRXZ01002506">
    <property type="protein sequence ID" value="GMH63690.1"/>
    <property type="molecule type" value="Genomic_DNA"/>
</dbReference>
<sequence length="375" mass="41693">MFKSAPAIIPHVDDEEERGDEFTPLTPTSRRYKNHKKSVDNKPEKAFDFSSPSEGHLNTLPNVAMPLDSVNMRLNELERQQNMWSTRRSHGVHMVLAVWATAPGAPGRSSCWWLLVSILIILVQCMVLGTIVDESSYARCNTHVDCKLGEFCAPSPSNQRINPGACHDCYVTSDPQATWWLYIDDAAYWEEAASYCSSTDTLPMQCDFLHYNRKMLSGGAVLVLLFSAIVALIPTIADLDQASDEREVMEARGVYKKGGSIPRMTRVLLYISHKARVSFVPLLVVAATSSLLLSEELSSQNFLLNGMAVGFASNIDDLISFVIISEEERQAVEVTVESALAASGSQRKGWFRNRIFGLVLALTLLVPLHSAVWYF</sequence>
<comment type="caution">
    <text evidence="3">The sequence shown here is derived from an EMBL/GenBank/DDBJ whole genome shotgun (WGS) entry which is preliminary data.</text>
</comment>
<keyword evidence="2" id="KW-1133">Transmembrane helix</keyword>
<reference evidence="3" key="1">
    <citation type="submission" date="2022-07" db="EMBL/GenBank/DDBJ databases">
        <title>Genome analysis of Parmales, a sister group of diatoms, reveals the evolutionary specialization of diatoms from phago-mixotrophs to photoautotrophs.</title>
        <authorList>
            <person name="Ban H."/>
            <person name="Sato S."/>
            <person name="Yoshikawa S."/>
            <person name="Kazumasa Y."/>
            <person name="Nakamura Y."/>
            <person name="Ichinomiya M."/>
            <person name="Saitoh K."/>
            <person name="Sato N."/>
            <person name="Blanc-Mathieu R."/>
            <person name="Endo H."/>
            <person name="Kuwata A."/>
            <person name="Ogata H."/>
        </authorList>
    </citation>
    <scope>NUCLEOTIDE SEQUENCE</scope>
</reference>
<dbReference type="Proteomes" id="UP001165082">
    <property type="component" value="Unassembled WGS sequence"/>
</dbReference>
<keyword evidence="2" id="KW-0812">Transmembrane</keyword>
<keyword evidence="4" id="KW-1185">Reference proteome</keyword>
<feature type="transmembrane region" description="Helical" evidence="2">
    <location>
        <begin position="215"/>
        <end position="237"/>
    </location>
</feature>
<dbReference type="AlphaFoldDB" id="A0A9W7A5H6"/>
<name>A0A9W7A5H6_9STRA</name>
<feature type="transmembrane region" description="Helical" evidence="2">
    <location>
        <begin position="355"/>
        <end position="374"/>
    </location>
</feature>
<protein>
    <submittedName>
        <fullName evidence="3">Uncharacterized protein</fullName>
    </submittedName>
</protein>
<feature type="transmembrane region" description="Helical" evidence="2">
    <location>
        <begin position="112"/>
        <end position="132"/>
    </location>
</feature>
<feature type="transmembrane region" description="Helical" evidence="2">
    <location>
        <begin position="275"/>
        <end position="293"/>
    </location>
</feature>
<feature type="compositionally biased region" description="Basic and acidic residues" evidence="1">
    <location>
        <begin position="37"/>
        <end position="47"/>
    </location>
</feature>
<gene>
    <name evidence="3" type="ORF">TrRE_jg10171</name>
</gene>
<evidence type="ECO:0000256" key="1">
    <source>
        <dbReference type="SAM" id="MobiDB-lite"/>
    </source>
</evidence>
<evidence type="ECO:0000313" key="4">
    <source>
        <dbReference type="Proteomes" id="UP001165082"/>
    </source>
</evidence>
<evidence type="ECO:0000313" key="3">
    <source>
        <dbReference type="EMBL" id="GMH63690.1"/>
    </source>
</evidence>
<organism evidence="3 4">
    <name type="scientific">Triparma retinervis</name>
    <dbReference type="NCBI Taxonomy" id="2557542"/>
    <lineage>
        <taxon>Eukaryota</taxon>
        <taxon>Sar</taxon>
        <taxon>Stramenopiles</taxon>
        <taxon>Ochrophyta</taxon>
        <taxon>Bolidophyceae</taxon>
        <taxon>Parmales</taxon>
        <taxon>Triparmaceae</taxon>
        <taxon>Triparma</taxon>
    </lineage>
</organism>
<accession>A0A9W7A5H6</accession>
<evidence type="ECO:0000256" key="2">
    <source>
        <dbReference type="SAM" id="Phobius"/>
    </source>
</evidence>
<feature type="region of interest" description="Disordered" evidence="1">
    <location>
        <begin position="1"/>
        <end position="51"/>
    </location>
</feature>
<proteinExistence type="predicted"/>
<dbReference type="OrthoDB" id="223669at2759"/>
<keyword evidence="2" id="KW-0472">Membrane</keyword>